<sequence length="363" mass="41646">MKCRAGYNQIQSDSECYKKMTPALRMHKRENKMVTVQNISAVRSTVNLMQRAKLLVLQRALPLALHFRSHRKLLAALNTERFASLIQKHPKIKYKYLRGNYLSQSLKVKDALEILQYHYICLERKISDNFFTRLFDEFPVIWESVVGEQHYRIRMAFPRNLHRPYRVVDHEGDLLLLFEADDQTLYVMCATIVPGELARNCWNASSSDRAIFVGKIQGMKGTHETMRAATKALHDVAPPRMLLCAIEALARIFHADTIVGVSNKEQLSKNNADYESSIYFDYDTFWTSIGAHETDKNAFYLDSSLPEKSIELVQQKHRSRTLAKRRFRKGIVDAIEENLNRDLLNGGAAAPQTEAPIPAETTA</sequence>
<evidence type="ECO:0000313" key="2">
    <source>
        <dbReference type="Proteomes" id="UP000444318"/>
    </source>
</evidence>
<dbReference type="Pfam" id="PF04393">
    <property type="entry name" value="DUF535"/>
    <property type="match status" value="1"/>
</dbReference>
<dbReference type="PANTHER" id="PTHR38785:SF1">
    <property type="entry name" value="HOMOLOG OF VIRK"/>
    <property type="match status" value="1"/>
</dbReference>
<name>A0A843SH95_9BURK</name>
<proteinExistence type="predicted"/>
<dbReference type="InterPro" id="IPR007488">
    <property type="entry name" value="DUF535"/>
</dbReference>
<dbReference type="PANTHER" id="PTHR38785">
    <property type="entry name" value="HOMOLOG OF VIRK"/>
    <property type="match status" value="1"/>
</dbReference>
<evidence type="ECO:0000313" key="1">
    <source>
        <dbReference type="EMBL" id="MQA23669.1"/>
    </source>
</evidence>
<dbReference type="Proteomes" id="UP000444318">
    <property type="component" value="Unassembled WGS sequence"/>
</dbReference>
<dbReference type="GO" id="GO:0006974">
    <property type="term" value="P:DNA damage response"/>
    <property type="evidence" value="ECO:0007669"/>
    <property type="project" value="TreeGrafter"/>
</dbReference>
<accession>A0A843SH95</accession>
<dbReference type="EMBL" id="WHUF01000012">
    <property type="protein sequence ID" value="MQA23669.1"/>
    <property type="molecule type" value="Genomic_DNA"/>
</dbReference>
<comment type="caution">
    <text evidence="1">The sequence shown here is derived from an EMBL/GenBank/DDBJ whole genome shotgun (WGS) entry which is preliminary data.</text>
</comment>
<gene>
    <name evidence="1" type="ORF">GEV01_29520</name>
</gene>
<dbReference type="AlphaFoldDB" id="A0A843SH95"/>
<organism evidence="1 2">
    <name type="scientific">Rugamonas rivuli</name>
    <dbReference type="NCBI Taxonomy" id="2743358"/>
    <lineage>
        <taxon>Bacteria</taxon>
        <taxon>Pseudomonadati</taxon>
        <taxon>Pseudomonadota</taxon>
        <taxon>Betaproteobacteria</taxon>
        <taxon>Burkholderiales</taxon>
        <taxon>Oxalobacteraceae</taxon>
        <taxon>Telluria group</taxon>
        <taxon>Rugamonas</taxon>
    </lineage>
</organism>
<protein>
    <submittedName>
        <fullName evidence="1">DUF535 domain-containing protein</fullName>
    </submittedName>
</protein>
<reference evidence="1 2" key="1">
    <citation type="submission" date="2019-10" db="EMBL/GenBank/DDBJ databases">
        <title>Two novel species isolated from a subtropical stream in China.</title>
        <authorList>
            <person name="Lu H."/>
        </authorList>
    </citation>
    <scope>NUCLEOTIDE SEQUENCE [LARGE SCALE GENOMIC DNA]</scope>
    <source>
        <strain evidence="1 2">FT103W</strain>
    </source>
</reference>
<keyword evidence="2" id="KW-1185">Reference proteome</keyword>